<proteinExistence type="inferred from homology"/>
<dbReference type="Gene3D" id="1.20.140.40">
    <property type="entry name" value="Invertase/pectin methylesterase inhibitor family protein"/>
    <property type="match status" value="1"/>
</dbReference>
<comment type="similarity">
    <text evidence="3">Belongs to the PMEI family.</text>
</comment>
<accession>A0A067K5W0</accession>
<gene>
    <name evidence="6" type="ORF">JCGZ_14836</name>
</gene>
<dbReference type="SMART" id="SM00856">
    <property type="entry name" value="PMEI"/>
    <property type="match status" value="1"/>
</dbReference>
<dbReference type="SUPFAM" id="SSF101148">
    <property type="entry name" value="Plant invertase/pectin methylesterase inhibitor"/>
    <property type="match status" value="1"/>
</dbReference>
<evidence type="ECO:0000313" key="6">
    <source>
        <dbReference type="EMBL" id="KDP31611.1"/>
    </source>
</evidence>
<keyword evidence="2" id="KW-1015">Disulfide bond</keyword>
<evidence type="ECO:0000256" key="3">
    <source>
        <dbReference type="ARBA" id="ARBA00038471"/>
    </source>
</evidence>
<sequence length="181" mass="20231">MASLLHQTLIFVLFCICFFVVEAIDLPSVEAVCKKTQDYNFCLKSFTDDPRTPAADMHGLELISISLTIIQIQATQSNNFTTIGKRITDPVGKKRLGVCISNYDDALAKFQGAIRAAQNKAYMDVINWIRDGFNKIVECENIYRMGEPIAVCPVSGENHKIIKLTEITLIINDGFIQHIST</sequence>
<feature type="chain" id="PRO_5001639240" description="Pectinesterase inhibitor domain-containing protein" evidence="4">
    <location>
        <begin position="24"/>
        <end position="181"/>
    </location>
</feature>
<dbReference type="InterPro" id="IPR052421">
    <property type="entry name" value="PCW_Enzyme_Inhibitor"/>
</dbReference>
<dbReference type="InterPro" id="IPR006501">
    <property type="entry name" value="Pectinesterase_inhib_dom"/>
</dbReference>
<evidence type="ECO:0000256" key="2">
    <source>
        <dbReference type="ARBA" id="ARBA00023157"/>
    </source>
</evidence>
<protein>
    <recommendedName>
        <fullName evidence="5">Pectinesterase inhibitor domain-containing protein</fullName>
    </recommendedName>
</protein>
<evidence type="ECO:0000259" key="5">
    <source>
        <dbReference type="SMART" id="SM00856"/>
    </source>
</evidence>
<evidence type="ECO:0000256" key="4">
    <source>
        <dbReference type="SAM" id="SignalP"/>
    </source>
</evidence>
<reference evidence="6 7" key="1">
    <citation type="journal article" date="2014" name="PLoS ONE">
        <title>Global Analysis of Gene Expression Profiles in Physic Nut (Jatropha curcas L.) Seedlings Exposed to Salt Stress.</title>
        <authorList>
            <person name="Zhang L."/>
            <person name="Zhang C."/>
            <person name="Wu P."/>
            <person name="Chen Y."/>
            <person name="Li M."/>
            <person name="Jiang H."/>
            <person name="Wu G."/>
        </authorList>
    </citation>
    <scope>NUCLEOTIDE SEQUENCE [LARGE SCALE GENOMIC DNA]</scope>
    <source>
        <strain evidence="7">cv. GZQX0401</strain>
        <tissue evidence="6">Young leaves</tissue>
    </source>
</reference>
<dbReference type="OrthoDB" id="1094948at2759"/>
<dbReference type="GO" id="GO:0046910">
    <property type="term" value="F:pectinesterase inhibitor activity"/>
    <property type="evidence" value="ECO:0007669"/>
    <property type="project" value="InterPro"/>
</dbReference>
<dbReference type="STRING" id="180498.A0A067K5W0"/>
<dbReference type="CDD" id="cd15797">
    <property type="entry name" value="PMEI"/>
    <property type="match status" value="1"/>
</dbReference>
<dbReference type="PANTHER" id="PTHR36710:SF18">
    <property type="entry name" value="PECTINESTERASE INHIBITOR 5-RELATED"/>
    <property type="match status" value="1"/>
</dbReference>
<evidence type="ECO:0000256" key="1">
    <source>
        <dbReference type="ARBA" id="ARBA00022729"/>
    </source>
</evidence>
<keyword evidence="1 4" id="KW-0732">Signal</keyword>
<name>A0A067K5W0_JATCU</name>
<feature type="signal peptide" evidence="4">
    <location>
        <begin position="1"/>
        <end position="23"/>
    </location>
</feature>
<evidence type="ECO:0000313" key="7">
    <source>
        <dbReference type="Proteomes" id="UP000027138"/>
    </source>
</evidence>
<keyword evidence="7" id="KW-1185">Reference proteome</keyword>
<dbReference type="InterPro" id="IPR034086">
    <property type="entry name" value="PMEI_plant"/>
</dbReference>
<feature type="domain" description="Pectinesterase inhibitor" evidence="5">
    <location>
        <begin position="24"/>
        <end position="171"/>
    </location>
</feature>
<organism evidence="6 7">
    <name type="scientific">Jatropha curcas</name>
    <name type="common">Barbados nut</name>
    <dbReference type="NCBI Taxonomy" id="180498"/>
    <lineage>
        <taxon>Eukaryota</taxon>
        <taxon>Viridiplantae</taxon>
        <taxon>Streptophyta</taxon>
        <taxon>Embryophyta</taxon>
        <taxon>Tracheophyta</taxon>
        <taxon>Spermatophyta</taxon>
        <taxon>Magnoliopsida</taxon>
        <taxon>eudicotyledons</taxon>
        <taxon>Gunneridae</taxon>
        <taxon>Pentapetalae</taxon>
        <taxon>rosids</taxon>
        <taxon>fabids</taxon>
        <taxon>Malpighiales</taxon>
        <taxon>Euphorbiaceae</taxon>
        <taxon>Crotonoideae</taxon>
        <taxon>Jatropheae</taxon>
        <taxon>Jatropha</taxon>
    </lineage>
</organism>
<dbReference type="Proteomes" id="UP000027138">
    <property type="component" value="Unassembled WGS sequence"/>
</dbReference>
<dbReference type="InterPro" id="IPR035513">
    <property type="entry name" value="Invertase/methylesterase_inhib"/>
</dbReference>
<dbReference type="NCBIfam" id="TIGR01614">
    <property type="entry name" value="PME_inhib"/>
    <property type="match status" value="1"/>
</dbReference>
<dbReference type="AlphaFoldDB" id="A0A067K5W0"/>
<dbReference type="EMBL" id="KK914612">
    <property type="protein sequence ID" value="KDP31611.1"/>
    <property type="molecule type" value="Genomic_DNA"/>
</dbReference>
<dbReference type="Pfam" id="PF04043">
    <property type="entry name" value="PMEI"/>
    <property type="match status" value="1"/>
</dbReference>
<dbReference type="PANTHER" id="PTHR36710">
    <property type="entry name" value="PECTINESTERASE INHIBITOR-LIKE"/>
    <property type="match status" value="1"/>
</dbReference>